<protein>
    <submittedName>
        <fullName evidence="1">Uncharacterized protein</fullName>
    </submittedName>
</protein>
<sequence>MTNYLSRYTLNLRIEIPYCTLPVDTLDPLKKISQLDNLSGLGEIAQIRRITLRMARYYQFSQNKGQETEDTFLAMFLTEKEAIVLAVQECKVGHPVVLEAYPIVDSYSMKDCAKTEG</sequence>
<name>A0AAV7MPT8_PLEWA</name>
<reference evidence="1" key="1">
    <citation type="journal article" date="2022" name="bioRxiv">
        <title>Sequencing and chromosome-scale assembly of the giantPleurodeles waltlgenome.</title>
        <authorList>
            <person name="Brown T."/>
            <person name="Elewa A."/>
            <person name="Iarovenko S."/>
            <person name="Subramanian E."/>
            <person name="Araus A.J."/>
            <person name="Petzold A."/>
            <person name="Susuki M."/>
            <person name="Suzuki K.-i.T."/>
            <person name="Hayashi T."/>
            <person name="Toyoda A."/>
            <person name="Oliveira C."/>
            <person name="Osipova E."/>
            <person name="Leigh N.D."/>
            <person name="Simon A."/>
            <person name="Yun M.H."/>
        </authorList>
    </citation>
    <scope>NUCLEOTIDE SEQUENCE</scope>
    <source>
        <strain evidence="1">20211129_DDA</strain>
        <tissue evidence="1">Liver</tissue>
    </source>
</reference>
<evidence type="ECO:0000313" key="2">
    <source>
        <dbReference type="Proteomes" id="UP001066276"/>
    </source>
</evidence>
<evidence type="ECO:0000313" key="1">
    <source>
        <dbReference type="EMBL" id="KAJ1105352.1"/>
    </source>
</evidence>
<organism evidence="1 2">
    <name type="scientific">Pleurodeles waltl</name>
    <name type="common">Iberian ribbed newt</name>
    <dbReference type="NCBI Taxonomy" id="8319"/>
    <lineage>
        <taxon>Eukaryota</taxon>
        <taxon>Metazoa</taxon>
        <taxon>Chordata</taxon>
        <taxon>Craniata</taxon>
        <taxon>Vertebrata</taxon>
        <taxon>Euteleostomi</taxon>
        <taxon>Amphibia</taxon>
        <taxon>Batrachia</taxon>
        <taxon>Caudata</taxon>
        <taxon>Salamandroidea</taxon>
        <taxon>Salamandridae</taxon>
        <taxon>Pleurodelinae</taxon>
        <taxon>Pleurodeles</taxon>
    </lineage>
</organism>
<gene>
    <name evidence="1" type="ORF">NDU88_002759</name>
</gene>
<accession>A0AAV7MPT8</accession>
<dbReference type="EMBL" id="JANPWB010000013">
    <property type="protein sequence ID" value="KAJ1105352.1"/>
    <property type="molecule type" value="Genomic_DNA"/>
</dbReference>
<keyword evidence="2" id="KW-1185">Reference proteome</keyword>
<proteinExistence type="predicted"/>
<dbReference type="AlphaFoldDB" id="A0AAV7MPT8"/>
<dbReference type="Proteomes" id="UP001066276">
    <property type="component" value="Chromosome 9"/>
</dbReference>
<comment type="caution">
    <text evidence="1">The sequence shown here is derived from an EMBL/GenBank/DDBJ whole genome shotgun (WGS) entry which is preliminary data.</text>
</comment>